<dbReference type="EMBL" id="JAPDRQ010000032">
    <property type="protein sequence ID" value="KAJ9660326.1"/>
    <property type="molecule type" value="Genomic_DNA"/>
</dbReference>
<evidence type="ECO:0000313" key="2">
    <source>
        <dbReference type="Proteomes" id="UP001172386"/>
    </source>
</evidence>
<dbReference type="Proteomes" id="UP001172386">
    <property type="component" value="Unassembled WGS sequence"/>
</dbReference>
<protein>
    <submittedName>
        <fullName evidence="1">Uncharacterized protein</fullName>
    </submittedName>
</protein>
<accession>A0ACC3AEA2</accession>
<comment type="caution">
    <text evidence="1">The sequence shown here is derived from an EMBL/GenBank/DDBJ whole genome shotgun (WGS) entry which is preliminary data.</text>
</comment>
<evidence type="ECO:0000313" key="1">
    <source>
        <dbReference type="EMBL" id="KAJ9660326.1"/>
    </source>
</evidence>
<reference evidence="1" key="1">
    <citation type="submission" date="2022-10" db="EMBL/GenBank/DDBJ databases">
        <title>Culturing micro-colonial fungi from biological soil crusts in the Mojave desert and describing Neophaeococcomyces mojavensis, and introducing the new genera and species Taxawa tesnikishii.</title>
        <authorList>
            <person name="Kurbessoian T."/>
            <person name="Stajich J.E."/>
        </authorList>
    </citation>
    <scope>NUCLEOTIDE SEQUENCE</scope>
    <source>
        <strain evidence="1">JES_112</strain>
    </source>
</reference>
<gene>
    <name evidence="1" type="ORF">H2198_002634</name>
</gene>
<sequence>MSHIQLISAYNLTEDALKAKLARFFPEQQQFRITLIKDDKYRFKIPRPLTQQEKDEILDERTGSIHKSRFVFLRAKNARDRLYITPQMLRKLLTYYQVTAGVLDQLLSYGYREYEQDFSACGFRAEVRISPKDKGLVLPELGRSGRNFQICYTLRTMERDKLKWKMRQTSTYHSFDVVSGNAFWLILKADTKMRDRIRASIEESKSKQMAPYGTSSQCLKSAMASHLIMCDWAGENWRECIGEMEQEVHSLTHKAIDYDIRAPKLAVSRTQTTNVSAQPSPRLSSKARTFSFNRAGTFSSFFSRRNTGTVQGQDGLRGIDLDPIADNDEDNASDAEESDGEPIEVFSFKDMQTIQSIEERANSALLVLRTNADTLGQLKEFYTSLDQFEGWPHDLNEQYRGQTTHFASRVSNVEYDLRLQQARLETLTRLLADRKALLYAIFEYQNALVNQELSNRAQESQRQMEDMTRHMSTLTEKTQQETVSMRIITLVTLFFLPGTFISTLMSTPIIQFTSPGNAEPAPSQEVFSLQALRLFFTITAPLMVATFIAWYAMYWWTRKRSKSRGLDQELGIYAQREPK</sequence>
<organism evidence="1 2">
    <name type="scientific">Neophaeococcomyces mojaviensis</name>
    <dbReference type="NCBI Taxonomy" id="3383035"/>
    <lineage>
        <taxon>Eukaryota</taxon>
        <taxon>Fungi</taxon>
        <taxon>Dikarya</taxon>
        <taxon>Ascomycota</taxon>
        <taxon>Pezizomycotina</taxon>
        <taxon>Eurotiomycetes</taxon>
        <taxon>Chaetothyriomycetidae</taxon>
        <taxon>Chaetothyriales</taxon>
        <taxon>Chaetothyriales incertae sedis</taxon>
        <taxon>Neophaeococcomyces</taxon>
    </lineage>
</organism>
<proteinExistence type="predicted"/>
<name>A0ACC3AEA2_9EURO</name>
<keyword evidence="2" id="KW-1185">Reference proteome</keyword>